<dbReference type="EMBL" id="HE965806">
    <property type="protein sequence ID" value="CCJ54345.1"/>
    <property type="molecule type" value="Genomic_DNA"/>
</dbReference>
<dbReference type="GO" id="GO:0009316">
    <property type="term" value="C:3-isopropylmalate dehydratase complex"/>
    <property type="evidence" value="ECO:0007669"/>
    <property type="project" value="InterPro"/>
</dbReference>
<dbReference type="InterPro" id="IPR000573">
    <property type="entry name" value="AconitaseA/IPMdHydase_ssu_swvl"/>
</dbReference>
<evidence type="ECO:0000256" key="1">
    <source>
        <dbReference type="ARBA" id="ARBA00000491"/>
    </source>
</evidence>
<dbReference type="HOGENOM" id="CLU_081378_0_3_4"/>
<keyword evidence="8" id="KW-0028">Amino-acid biosynthesis</keyword>
<evidence type="ECO:0000256" key="6">
    <source>
        <dbReference type="ARBA" id="ARBA00011998"/>
    </source>
</evidence>
<dbReference type="GO" id="GO:0003861">
    <property type="term" value="F:3-isopropylmalate dehydratase activity"/>
    <property type="evidence" value="ECO:0007669"/>
    <property type="project" value="UniProtKB-EC"/>
</dbReference>
<dbReference type="InterPro" id="IPR004431">
    <property type="entry name" value="3-IsopropMal_deHydase_ssu"/>
</dbReference>
<dbReference type="KEGG" id="bbh:BN112_2428"/>
<evidence type="ECO:0000256" key="7">
    <source>
        <dbReference type="ARBA" id="ARBA00022430"/>
    </source>
</evidence>
<evidence type="ECO:0000256" key="10">
    <source>
        <dbReference type="ARBA" id="ARBA00023304"/>
    </source>
</evidence>
<organism evidence="12 13">
    <name type="scientific">Bordetella bronchiseptica 253</name>
    <dbReference type="NCBI Taxonomy" id="568707"/>
    <lineage>
        <taxon>Bacteria</taxon>
        <taxon>Pseudomonadati</taxon>
        <taxon>Pseudomonadota</taxon>
        <taxon>Betaproteobacteria</taxon>
        <taxon>Burkholderiales</taxon>
        <taxon>Alcaligenaceae</taxon>
        <taxon>Bordetella</taxon>
    </lineage>
</organism>
<reference evidence="12 13" key="1">
    <citation type="journal article" date="2012" name="BMC Genomics">
        <title>Comparative genomics of the classical Bordetella subspecies: the evolution and exchange of virulence-associated diversity amongst closely related pathogens.</title>
        <authorList>
            <person name="Park J."/>
            <person name="Zhang Y."/>
            <person name="Buboltz A.M."/>
            <person name="Zhang X."/>
            <person name="Schuster S.C."/>
            <person name="Ahuja U."/>
            <person name="Liu M."/>
            <person name="Miller J.F."/>
            <person name="Sebaihia M."/>
            <person name="Bentley S.D."/>
            <person name="Parkhill J."/>
            <person name="Harvill E.T."/>
        </authorList>
    </citation>
    <scope>NUCLEOTIDE SEQUENCE [LARGE SCALE GENOMIC DNA]</scope>
    <source>
        <strain evidence="12 13">253</strain>
    </source>
</reference>
<feature type="domain" description="Aconitase A/isopropylmalate dehydratase small subunit swivel" evidence="11">
    <location>
        <begin position="1"/>
        <end position="122"/>
    </location>
</feature>
<dbReference type="AlphaFoldDB" id="A0A0C6P4E8"/>
<evidence type="ECO:0000256" key="9">
    <source>
        <dbReference type="ARBA" id="ARBA00023239"/>
    </source>
</evidence>
<accession>A0A0C6P4E8</accession>
<dbReference type="PANTHER" id="PTHR43345:SF5">
    <property type="entry name" value="3-ISOPROPYLMALATE DEHYDRATASE SMALL SUBUNIT"/>
    <property type="match status" value="1"/>
</dbReference>
<dbReference type="OrthoDB" id="9777465at2"/>
<evidence type="ECO:0000256" key="8">
    <source>
        <dbReference type="ARBA" id="ARBA00022605"/>
    </source>
</evidence>
<comment type="catalytic activity">
    <reaction evidence="1">
        <text>(2R,3S)-3-isopropylmalate = (2S)-2-isopropylmalate</text>
        <dbReference type="Rhea" id="RHEA:32287"/>
        <dbReference type="ChEBI" id="CHEBI:1178"/>
        <dbReference type="ChEBI" id="CHEBI:35121"/>
        <dbReference type="EC" id="4.2.1.33"/>
    </reaction>
</comment>
<dbReference type="EC" id="4.2.1.33" evidence="6"/>
<dbReference type="RefSeq" id="WP_010926020.1">
    <property type="nucleotide sequence ID" value="NC_019382.1"/>
</dbReference>
<proteinExistence type="inferred from homology"/>
<sequence length="209" mass="23263">MTPFIQHQGVAASLPMANIDTDVIVRVERLVALDPGQFGPYAFEVLRYRPDGSENPDFVLNREPWRHASILLCGPNFGCGSSRESAVWALADFGIRCVIGTTYGDIFRANCLQNGVLPISLDAAALERVRQAAEASPGRPLVVDLRQRLITDAAARLAQPFEIDDFWREALMAGADQIQRTLRLSDRIDAFQQAHRARAPWAYDTQIQE</sequence>
<comment type="similarity">
    <text evidence="4">Belongs to the LeuD family. LeuD type 1 subfamily.</text>
</comment>
<gene>
    <name evidence="12" type="primary">leuD</name>
    <name evidence="12" type="ORF">BN112_2428</name>
</gene>
<dbReference type="GeneID" id="56480316"/>
<evidence type="ECO:0000313" key="12">
    <source>
        <dbReference type="EMBL" id="CCJ54345.1"/>
    </source>
</evidence>
<evidence type="ECO:0000313" key="13">
    <source>
        <dbReference type="Proteomes" id="UP000007564"/>
    </source>
</evidence>
<evidence type="ECO:0000256" key="3">
    <source>
        <dbReference type="ARBA" id="ARBA00004729"/>
    </source>
</evidence>
<evidence type="ECO:0000259" key="11">
    <source>
        <dbReference type="Pfam" id="PF00694"/>
    </source>
</evidence>
<dbReference type="SUPFAM" id="SSF52016">
    <property type="entry name" value="LeuD/IlvD-like"/>
    <property type="match status" value="1"/>
</dbReference>
<dbReference type="InterPro" id="IPR033940">
    <property type="entry name" value="IPMI_Swivel"/>
</dbReference>
<dbReference type="InterPro" id="IPR015928">
    <property type="entry name" value="Aconitase/3IPM_dehydase_swvl"/>
</dbReference>
<dbReference type="CDD" id="cd01577">
    <property type="entry name" value="IPMI_Swivel"/>
    <property type="match status" value="1"/>
</dbReference>
<comment type="function">
    <text evidence="2">Catalyzes the isomerization between 2-isopropylmalate and 3-isopropylmalate, via the formation of 2-isopropylmaleate.</text>
</comment>
<dbReference type="PANTHER" id="PTHR43345">
    <property type="entry name" value="3-ISOPROPYLMALATE DEHYDRATASE SMALL SUBUNIT 2-RELATED-RELATED"/>
    <property type="match status" value="1"/>
</dbReference>
<keyword evidence="7" id="KW-0432">Leucine biosynthesis</keyword>
<comment type="pathway">
    <text evidence="3">Amino-acid biosynthesis; L-leucine biosynthesis; L-leucine from 3-methyl-2-oxobutanoate: step 2/4.</text>
</comment>
<evidence type="ECO:0000256" key="4">
    <source>
        <dbReference type="ARBA" id="ARBA00009845"/>
    </source>
</evidence>
<dbReference type="GO" id="GO:0009098">
    <property type="term" value="P:L-leucine biosynthetic process"/>
    <property type="evidence" value="ECO:0007669"/>
    <property type="project" value="UniProtKB-UniPathway"/>
</dbReference>
<protein>
    <recommendedName>
        <fullName evidence="6">3-isopropylmalate dehydratase</fullName>
        <ecNumber evidence="6">4.2.1.33</ecNumber>
    </recommendedName>
</protein>
<name>A0A0C6P4E8_BORBO</name>
<comment type="subunit">
    <text evidence="5">Heterodimer of LeuC and LeuD.</text>
</comment>
<dbReference type="Gene3D" id="3.20.19.10">
    <property type="entry name" value="Aconitase, domain 4"/>
    <property type="match status" value="1"/>
</dbReference>
<dbReference type="NCBIfam" id="NF002458">
    <property type="entry name" value="PRK01641.1"/>
    <property type="match status" value="1"/>
</dbReference>
<dbReference type="InterPro" id="IPR050075">
    <property type="entry name" value="LeuD"/>
</dbReference>
<keyword evidence="10" id="KW-0100">Branched-chain amino acid biosynthesis</keyword>
<evidence type="ECO:0000256" key="5">
    <source>
        <dbReference type="ARBA" id="ARBA00011271"/>
    </source>
</evidence>
<dbReference type="NCBIfam" id="TIGR00171">
    <property type="entry name" value="leuD"/>
    <property type="match status" value="1"/>
</dbReference>
<evidence type="ECO:0000256" key="2">
    <source>
        <dbReference type="ARBA" id="ARBA00002695"/>
    </source>
</evidence>
<dbReference type="Proteomes" id="UP000007564">
    <property type="component" value="Chromosome"/>
</dbReference>
<dbReference type="UniPathway" id="UPA00048">
    <property type="reaction ID" value="UER00071"/>
</dbReference>
<keyword evidence="9 12" id="KW-0456">Lyase</keyword>
<dbReference type="Pfam" id="PF00694">
    <property type="entry name" value="Aconitase_C"/>
    <property type="match status" value="1"/>
</dbReference>